<name>A0AAD4M3W0_9AGAM</name>
<feature type="compositionally biased region" description="Low complexity" evidence="1">
    <location>
        <begin position="322"/>
        <end position="332"/>
    </location>
</feature>
<reference evidence="3" key="1">
    <citation type="journal article" date="2022" name="New Phytol.">
        <title>Evolutionary transition to the ectomycorrhizal habit in the genomes of a hyperdiverse lineage of mushroom-forming fungi.</title>
        <authorList>
            <person name="Looney B."/>
            <person name="Miyauchi S."/>
            <person name="Morin E."/>
            <person name="Drula E."/>
            <person name="Courty P.E."/>
            <person name="Kohler A."/>
            <person name="Kuo A."/>
            <person name="LaButti K."/>
            <person name="Pangilinan J."/>
            <person name="Lipzen A."/>
            <person name="Riley R."/>
            <person name="Andreopoulos W."/>
            <person name="He G."/>
            <person name="Johnson J."/>
            <person name="Nolan M."/>
            <person name="Tritt A."/>
            <person name="Barry K.W."/>
            <person name="Grigoriev I.V."/>
            <person name="Nagy L.G."/>
            <person name="Hibbett D."/>
            <person name="Henrissat B."/>
            <person name="Matheny P.B."/>
            <person name="Labbe J."/>
            <person name="Martin F.M."/>
        </authorList>
    </citation>
    <scope>NUCLEOTIDE SEQUENCE</scope>
    <source>
        <strain evidence="3">BPL690</strain>
    </source>
</reference>
<keyword evidence="4" id="KW-1185">Reference proteome</keyword>
<dbReference type="AlphaFoldDB" id="A0AAD4M3W0"/>
<protein>
    <submittedName>
        <fullName evidence="3">Uncharacterized protein</fullName>
    </submittedName>
</protein>
<evidence type="ECO:0000313" key="3">
    <source>
        <dbReference type="EMBL" id="KAI0298699.1"/>
    </source>
</evidence>
<organism evidence="3 4">
    <name type="scientific">Multifurca ochricompacta</name>
    <dbReference type="NCBI Taxonomy" id="376703"/>
    <lineage>
        <taxon>Eukaryota</taxon>
        <taxon>Fungi</taxon>
        <taxon>Dikarya</taxon>
        <taxon>Basidiomycota</taxon>
        <taxon>Agaricomycotina</taxon>
        <taxon>Agaricomycetes</taxon>
        <taxon>Russulales</taxon>
        <taxon>Russulaceae</taxon>
        <taxon>Multifurca</taxon>
    </lineage>
</organism>
<proteinExistence type="predicted"/>
<accession>A0AAD4M3W0</accession>
<sequence>MFLNSEPAVYAHLVELVHVFAGVYVWEYVTNLEFEWEIYTGRRHWRWSFVVYLLARTLALASLITMLVGFDITTRYNCDVWFRVVLATSWSSGVFASLLLVLRGVALWGRDKRIITLAVVVWLANLGGSFYATTRGHSRWSVSTENCPIDGTSDFRWSILINFIQDLTLLCIMFSGVLHKRNSTRLWNMLYIQGLWWILAWIVTELPSIALSFRGVNEHWNLMFQVPHTTLTVITASRAYRILFQYITNDRESYPPPRRRFRANNTPRILYDGQDVQVTIHRTVECDVELRQPLPCDLDKHLLPPLLMSAQCSAIVLKDASRASSSESSSTGSGSGSGSEGNTSGAASLV</sequence>
<feature type="region of interest" description="Disordered" evidence="1">
    <location>
        <begin position="322"/>
        <end position="350"/>
    </location>
</feature>
<keyword evidence="2" id="KW-1133">Transmembrane helix</keyword>
<evidence type="ECO:0000256" key="1">
    <source>
        <dbReference type="SAM" id="MobiDB-lite"/>
    </source>
</evidence>
<dbReference type="Proteomes" id="UP001203297">
    <property type="component" value="Unassembled WGS sequence"/>
</dbReference>
<evidence type="ECO:0000256" key="2">
    <source>
        <dbReference type="SAM" id="Phobius"/>
    </source>
</evidence>
<feature type="transmembrane region" description="Helical" evidence="2">
    <location>
        <begin position="80"/>
        <end position="102"/>
    </location>
</feature>
<feature type="transmembrane region" description="Helical" evidence="2">
    <location>
        <begin position="114"/>
        <end position="132"/>
    </location>
</feature>
<comment type="caution">
    <text evidence="3">The sequence shown here is derived from an EMBL/GenBank/DDBJ whole genome shotgun (WGS) entry which is preliminary data.</text>
</comment>
<gene>
    <name evidence="3" type="ORF">B0F90DRAFT_685704</name>
</gene>
<evidence type="ECO:0000313" key="4">
    <source>
        <dbReference type="Proteomes" id="UP001203297"/>
    </source>
</evidence>
<keyword evidence="2" id="KW-0812">Transmembrane</keyword>
<feature type="transmembrane region" description="Helical" evidence="2">
    <location>
        <begin position="190"/>
        <end position="213"/>
    </location>
</feature>
<dbReference type="EMBL" id="WTXG01000027">
    <property type="protein sequence ID" value="KAI0298699.1"/>
    <property type="molecule type" value="Genomic_DNA"/>
</dbReference>
<feature type="transmembrane region" description="Helical" evidence="2">
    <location>
        <begin position="159"/>
        <end position="178"/>
    </location>
</feature>
<feature type="transmembrane region" description="Helical" evidence="2">
    <location>
        <begin position="49"/>
        <end position="68"/>
    </location>
</feature>
<keyword evidence="2" id="KW-0472">Membrane</keyword>
<feature type="compositionally biased region" description="Low complexity" evidence="1">
    <location>
        <begin position="340"/>
        <end position="350"/>
    </location>
</feature>